<reference evidence="1 2" key="1">
    <citation type="submission" date="2016-11" db="EMBL/GenBank/DDBJ databases">
        <authorList>
            <person name="Jaros S."/>
            <person name="Januszkiewicz K."/>
            <person name="Wedrychowicz H."/>
        </authorList>
    </citation>
    <scope>NUCLEOTIDE SEQUENCE [LARGE SCALE GENOMIC DNA]</scope>
    <source>
        <strain evidence="1 2">DSM 14809</strain>
    </source>
</reference>
<dbReference type="InterPro" id="IPR035093">
    <property type="entry name" value="RelE/ParE_toxin_dom_sf"/>
</dbReference>
<dbReference type="AlphaFoldDB" id="A0A1M6FSW7"/>
<dbReference type="PANTHER" id="PTHR40266:SF2">
    <property type="entry name" value="TOXIN HIGB-1"/>
    <property type="match status" value="1"/>
</dbReference>
<organism evidence="1 2">
    <name type="scientific">Pseudobutyrivibrio xylanivorans DSM 14809</name>
    <dbReference type="NCBI Taxonomy" id="1123012"/>
    <lineage>
        <taxon>Bacteria</taxon>
        <taxon>Bacillati</taxon>
        <taxon>Bacillota</taxon>
        <taxon>Clostridia</taxon>
        <taxon>Lachnospirales</taxon>
        <taxon>Lachnospiraceae</taxon>
        <taxon>Pseudobutyrivibrio</taxon>
    </lineage>
</organism>
<proteinExistence type="predicted"/>
<evidence type="ECO:0000313" key="2">
    <source>
        <dbReference type="Proteomes" id="UP000184185"/>
    </source>
</evidence>
<dbReference type="RefSeq" id="WP_242939596.1">
    <property type="nucleotide sequence ID" value="NZ_FQYQ01000008.1"/>
</dbReference>
<dbReference type="SUPFAM" id="SSF143011">
    <property type="entry name" value="RelE-like"/>
    <property type="match status" value="1"/>
</dbReference>
<dbReference type="Proteomes" id="UP000184185">
    <property type="component" value="Unassembled WGS sequence"/>
</dbReference>
<dbReference type="Pfam" id="PF05015">
    <property type="entry name" value="HigB-like_toxin"/>
    <property type="match status" value="1"/>
</dbReference>
<keyword evidence="2" id="KW-1185">Reference proteome</keyword>
<accession>A0A1M6FSW7</accession>
<name>A0A1M6FSW7_PSEXY</name>
<dbReference type="PANTHER" id="PTHR40266">
    <property type="entry name" value="TOXIN HIGB-1"/>
    <property type="match status" value="1"/>
</dbReference>
<gene>
    <name evidence="1" type="ORF">SAMN02745725_01551</name>
</gene>
<sequence>MGAEKRDYERKNKRNIDTRHVTSYNLYMIKSFAHKGLKEFFETGSKKGIQPDHAPKLARMLDRLDASVTPQDMNLPGYRLHPLKGDKQDMWSVTVNGNWRMTFYFEGHDAHLVDYMDYH</sequence>
<protein>
    <submittedName>
        <fullName evidence="1">Proteic killer suppression protein</fullName>
    </submittedName>
</protein>
<dbReference type="Gene3D" id="3.30.2310.20">
    <property type="entry name" value="RelE-like"/>
    <property type="match status" value="1"/>
</dbReference>
<dbReference type="InterPro" id="IPR007711">
    <property type="entry name" value="HigB-1"/>
</dbReference>
<evidence type="ECO:0000313" key="1">
    <source>
        <dbReference type="EMBL" id="SHJ00747.1"/>
    </source>
</evidence>
<dbReference type="EMBL" id="FQYQ01000008">
    <property type="protein sequence ID" value="SHJ00747.1"/>
    <property type="molecule type" value="Genomic_DNA"/>
</dbReference>